<feature type="transmembrane region" description="Helical" evidence="6">
    <location>
        <begin position="251"/>
        <end position="270"/>
    </location>
</feature>
<feature type="domain" description="EamA" evidence="7">
    <location>
        <begin position="12"/>
        <end position="143"/>
    </location>
</feature>
<name>A0ABW8KD05_9GAMM</name>
<keyword evidence="5 6" id="KW-0472">Membrane</keyword>
<comment type="caution">
    <text evidence="8">The sequence shown here is derived from an EMBL/GenBank/DDBJ whole genome shotgun (WGS) entry which is preliminary data.</text>
</comment>
<dbReference type="Pfam" id="PF00892">
    <property type="entry name" value="EamA"/>
    <property type="match status" value="2"/>
</dbReference>
<keyword evidence="9" id="KW-1185">Reference proteome</keyword>
<dbReference type="RefSeq" id="WP_404536401.1">
    <property type="nucleotide sequence ID" value="NZ_JADIKL010000002.1"/>
</dbReference>
<dbReference type="InterPro" id="IPR037185">
    <property type="entry name" value="EmrE-like"/>
</dbReference>
<dbReference type="SUPFAM" id="SSF103481">
    <property type="entry name" value="Multidrug resistance efflux transporter EmrE"/>
    <property type="match status" value="2"/>
</dbReference>
<sequence length="328" mass="33429">MTTTSPQRSARLCLALAMLTVGSTVVAGKLVVDGLPPFLATALRFALATPLLALATQLGGVRWPRLDARTLGLLVVQAAAGSTGYTVFLLAGLKLTPAADAGVLLGALPAAVGVLSVLLLREHLRPRNLLAIALATIGVLLTALQAGTGLPSARALLGDALVLAAVACEALFLLLNKRLRTPIAPLAQATLMSGFGLLLALPPALLELAGQPAPAWSPTALLAVAWYALGPTAIGYWLWYRGAARLSGVQAAPFTALAPPTALLLSALLLGERLHAAQWAGTALVVAAVLVNVIRVAPEPDDAAETAARIIAPATCPASGRRGRASRG</sequence>
<keyword evidence="4 6" id="KW-1133">Transmembrane helix</keyword>
<dbReference type="InterPro" id="IPR000620">
    <property type="entry name" value="EamA_dom"/>
</dbReference>
<feature type="transmembrane region" description="Helical" evidence="6">
    <location>
        <begin position="153"/>
        <end position="174"/>
    </location>
</feature>
<feature type="transmembrane region" description="Helical" evidence="6">
    <location>
        <begin position="129"/>
        <end position="147"/>
    </location>
</feature>
<evidence type="ECO:0000256" key="3">
    <source>
        <dbReference type="ARBA" id="ARBA00022692"/>
    </source>
</evidence>
<keyword evidence="3 6" id="KW-0812">Transmembrane</keyword>
<dbReference type="Proteomes" id="UP001620397">
    <property type="component" value="Unassembled WGS sequence"/>
</dbReference>
<evidence type="ECO:0000256" key="2">
    <source>
        <dbReference type="ARBA" id="ARBA00007362"/>
    </source>
</evidence>
<evidence type="ECO:0000259" key="7">
    <source>
        <dbReference type="Pfam" id="PF00892"/>
    </source>
</evidence>
<reference evidence="8 9" key="1">
    <citation type="submission" date="2020-10" db="EMBL/GenBank/DDBJ databases">
        <title>Phylogeny of dyella-like bacteria.</title>
        <authorList>
            <person name="Fu J."/>
        </authorList>
    </citation>
    <scope>NUCLEOTIDE SEQUENCE [LARGE SCALE GENOMIC DNA]</scope>
    <source>
        <strain evidence="8 9">DKC-1</strain>
    </source>
</reference>
<feature type="transmembrane region" description="Helical" evidence="6">
    <location>
        <begin position="276"/>
        <end position="294"/>
    </location>
</feature>
<evidence type="ECO:0000313" key="9">
    <source>
        <dbReference type="Proteomes" id="UP001620397"/>
    </source>
</evidence>
<evidence type="ECO:0000256" key="1">
    <source>
        <dbReference type="ARBA" id="ARBA00004141"/>
    </source>
</evidence>
<protein>
    <submittedName>
        <fullName evidence="8">DMT family transporter</fullName>
    </submittedName>
</protein>
<feature type="transmembrane region" description="Helical" evidence="6">
    <location>
        <begin position="218"/>
        <end position="239"/>
    </location>
</feature>
<feature type="transmembrane region" description="Helical" evidence="6">
    <location>
        <begin position="186"/>
        <end position="206"/>
    </location>
</feature>
<feature type="transmembrane region" description="Helical" evidence="6">
    <location>
        <begin position="101"/>
        <end position="120"/>
    </location>
</feature>
<gene>
    <name evidence="8" type="ORF">ISP14_03835</name>
</gene>
<evidence type="ECO:0000313" key="8">
    <source>
        <dbReference type="EMBL" id="MFK2929916.1"/>
    </source>
</evidence>
<dbReference type="InterPro" id="IPR050638">
    <property type="entry name" value="AA-Vitamin_Transporters"/>
</dbReference>
<dbReference type="PANTHER" id="PTHR32322">
    <property type="entry name" value="INNER MEMBRANE TRANSPORTER"/>
    <property type="match status" value="1"/>
</dbReference>
<dbReference type="EMBL" id="JADIKL010000002">
    <property type="protein sequence ID" value="MFK2929916.1"/>
    <property type="molecule type" value="Genomic_DNA"/>
</dbReference>
<feature type="transmembrane region" description="Helical" evidence="6">
    <location>
        <begin position="71"/>
        <end position="95"/>
    </location>
</feature>
<comment type="subcellular location">
    <subcellularLocation>
        <location evidence="1">Membrane</location>
        <topology evidence="1">Multi-pass membrane protein</topology>
    </subcellularLocation>
</comment>
<evidence type="ECO:0000256" key="4">
    <source>
        <dbReference type="ARBA" id="ARBA00022989"/>
    </source>
</evidence>
<comment type="similarity">
    <text evidence="2">Belongs to the EamA transporter family.</text>
</comment>
<accession>A0ABW8KD05</accession>
<feature type="domain" description="EamA" evidence="7">
    <location>
        <begin position="157"/>
        <end position="293"/>
    </location>
</feature>
<evidence type="ECO:0000256" key="5">
    <source>
        <dbReference type="ARBA" id="ARBA00023136"/>
    </source>
</evidence>
<dbReference type="PANTHER" id="PTHR32322:SF2">
    <property type="entry name" value="EAMA DOMAIN-CONTAINING PROTEIN"/>
    <property type="match status" value="1"/>
</dbReference>
<evidence type="ECO:0000256" key="6">
    <source>
        <dbReference type="SAM" id="Phobius"/>
    </source>
</evidence>
<feature type="transmembrane region" description="Helical" evidence="6">
    <location>
        <begin position="37"/>
        <end position="59"/>
    </location>
</feature>
<proteinExistence type="inferred from homology"/>
<organism evidence="8 9">
    <name type="scientific">Dyella agri</name>
    <dbReference type="NCBI Taxonomy" id="1926869"/>
    <lineage>
        <taxon>Bacteria</taxon>
        <taxon>Pseudomonadati</taxon>
        <taxon>Pseudomonadota</taxon>
        <taxon>Gammaproteobacteria</taxon>
        <taxon>Lysobacterales</taxon>
        <taxon>Rhodanobacteraceae</taxon>
        <taxon>Dyella</taxon>
    </lineage>
</organism>